<dbReference type="RefSeq" id="WP_166279496.1">
    <property type="nucleotide sequence ID" value="NZ_JAAFGS010000013.1"/>
</dbReference>
<dbReference type="EMBL" id="JAAFGS010000013">
    <property type="protein sequence ID" value="NGZ77998.1"/>
    <property type="molecule type" value="Genomic_DNA"/>
</dbReference>
<evidence type="ECO:0000313" key="5">
    <source>
        <dbReference type="EMBL" id="NGZ77998.1"/>
    </source>
</evidence>
<dbReference type="InterPro" id="IPR006059">
    <property type="entry name" value="SBP"/>
</dbReference>
<comment type="similarity">
    <text evidence="1">Belongs to the bacterial solute-binding protein 1 family.</text>
</comment>
<name>A0ABX0FCF6_9BACL</name>
<sequence>MRKLSFLLAALLLLSACSNLSAGSGSAPVELTFYSSYDGKEAELVQSRIKMFESENPNIKVNVKAVSFSSDSFKTALLGDQPVDLFRSDNSWVPELASLGLLYPIENMISADDRKDFVPSALRSDEFESHLYGLPTVMESLALLYNKKLLQENGFAQPPKTMEELKTMSKALKTANRYGIYVSDNSFYALPYIWAFGGGTMTDDRQVEIAQPASVEALKFMRNLIVDGAAQPYPDFSDSYNVMMSDFKEGRSAFMINGPWAVSDLLAGAQFKDASNLGIAVIPTGPKGDTGSPAGGHSLVISKYSKHPKESYALIRYLTSTESQLLHTKELKSLPSRNSAYQDEQLMSDPIVQGFKVQLDAAKPRPLIPEGAQMFTDFTPNLVQILTGQQSAEAGAKKIEAAWRTLLGLDK</sequence>
<evidence type="ECO:0000313" key="6">
    <source>
        <dbReference type="Proteomes" id="UP000800303"/>
    </source>
</evidence>
<organism evidence="5 6">
    <name type="scientific">Saccharibacillus alkalitolerans</name>
    <dbReference type="NCBI Taxonomy" id="2705290"/>
    <lineage>
        <taxon>Bacteria</taxon>
        <taxon>Bacillati</taxon>
        <taxon>Bacillota</taxon>
        <taxon>Bacilli</taxon>
        <taxon>Bacillales</taxon>
        <taxon>Paenibacillaceae</taxon>
        <taxon>Saccharibacillus</taxon>
    </lineage>
</organism>
<proteinExistence type="inferred from homology"/>
<evidence type="ECO:0000256" key="1">
    <source>
        <dbReference type="ARBA" id="ARBA00008520"/>
    </source>
</evidence>
<comment type="caution">
    <text evidence="5">The sequence shown here is derived from an EMBL/GenBank/DDBJ whole genome shotgun (WGS) entry which is preliminary data.</text>
</comment>
<feature type="signal peptide" evidence="4">
    <location>
        <begin position="1"/>
        <end position="22"/>
    </location>
</feature>
<keyword evidence="3 4" id="KW-0732">Signal</keyword>
<dbReference type="PANTHER" id="PTHR30061">
    <property type="entry name" value="MALTOSE-BINDING PERIPLASMIC PROTEIN"/>
    <property type="match status" value="1"/>
</dbReference>
<protein>
    <submittedName>
        <fullName evidence="5">Extracellular solute-binding protein</fullName>
    </submittedName>
</protein>
<accession>A0ABX0FCF6</accession>
<evidence type="ECO:0000256" key="3">
    <source>
        <dbReference type="ARBA" id="ARBA00022729"/>
    </source>
</evidence>
<dbReference type="SUPFAM" id="SSF53850">
    <property type="entry name" value="Periplasmic binding protein-like II"/>
    <property type="match status" value="1"/>
</dbReference>
<dbReference type="Pfam" id="PF01547">
    <property type="entry name" value="SBP_bac_1"/>
    <property type="match status" value="1"/>
</dbReference>
<dbReference type="PANTHER" id="PTHR30061:SF50">
    <property type="entry name" value="MALTOSE_MALTODEXTRIN-BINDING PERIPLASMIC PROTEIN"/>
    <property type="match status" value="1"/>
</dbReference>
<dbReference type="PROSITE" id="PS51257">
    <property type="entry name" value="PROKAR_LIPOPROTEIN"/>
    <property type="match status" value="1"/>
</dbReference>
<evidence type="ECO:0000256" key="4">
    <source>
        <dbReference type="SAM" id="SignalP"/>
    </source>
</evidence>
<keyword evidence="2" id="KW-0813">Transport</keyword>
<evidence type="ECO:0000256" key="2">
    <source>
        <dbReference type="ARBA" id="ARBA00022448"/>
    </source>
</evidence>
<reference evidence="5 6" key="1">
    <citation type="submission" date="2020-01" db="EMBL/GenBank/DDBJ databases">
        <title>Polyphasic characterisation and genomic insights into a novel alkali tolerant bacterium VR-M41.</title>
        <authorList>
            <person name="Vemuluri V.R."/>
        </authorList>
    </citation>
    <scope>NUCLEOTIDE SEQUENCE [LARGE SCALE GENOMIC DNA]</scope>
    <source>
        <strain evidence="5 6">VR-M41</strain>
    </source>
</reference>
<dbReference type="Proteomes" id="UP000800303">
    <property type="component" value="Unassembled WGS sequence"/>
</dbReference>
<gene>
    <name evidence="5" type="ORF">GYN08_22145</name>
</gene>
<dbReference type="Gene3D" id="3.40.190.10">
    <property type="entry name" value="Periplasmic binding protein-like II"/>
    <property type="match status" value="2"/>
</dbReference>
<keyword evidence="6" id="KW-1185">Reference proteome</keyword>
<feature type="chain" id="PRO_5046010449" evidence="4">
    <location>
        <begin position="23"/>
        <end position="411"/>
    </location>
</feature>